<gene>
    <name evidence="7" type="ORF">M6B38_318595</name>
</gene>
<keyword evidence="2" id="KW-0433">Leucine-rich repeat</keyword>
<dbReference type="GO" id="GO:0006952">
    <property type="term" value="P:defense response"/>
    <property type="evidence" value="ECO:0007669"/>
    <property type="project" value="UniProtKB-KW"/>
</dbReference>
<dbReference type="GO" id="GO:0000166">
    <property type="term" value="F:nucleotide binding"/>
    <property type="evidence" value="ECO:0007669"/>
    <property type="project" value="UniProtKB-KW"/>
</dbReference>
<evidence type="ECO:0000256" key="3">
    <source>
        <dbReference type="ARBA" id="ARBA00022737"/>
    </source>
</evidence>
<evidence type="ECO:0000313" key="8">
    <source>
        <dbReference type="Proteomes" id="UP001140949"/>
    </source>
</evidence>
<keyword evidence="5" id="KW-0611">Plant defense</keyword>
<dbReference type="InterPro" id="IPR041118">
    <property type="entry name" value="Rx_N"/>
</dbReference>
<evidence type="ECO:0000256" key="2">
    <source>
        <dbReference type="ARBA" id="ARBA00022614"/>
    </source>
</evidence>
<keyword evidence="4" id="KW-0547">Nucleotide-binding</keyword>
<accession>A0AAX6HDB6</accession>
<sequence length="183" mass="20559">MEKIALSLVEPIVSPIVGKLKNAALSYFGGDITEKELQQLQTTILPKIKAVLLAAEANNVEVLQPYLVKLKEAAYEAEDVLDMFEYQCLEDQVLPLWGTAIQSGEPLFLDAFAYTGLPEDRVAAKLTCFPESFVYIWLPEDRVAAQLTCFIGTSVYTQMPSSIERKVRKRPFSSRDRVHMVVE</sequence>
<dbReference type="AlphaFoldDB" id="A0AAX6HDB6"/>
<feature type="domain" description="Disease resistance N-terminal" evidence="6">
    <location>
        <begin position="13"/>
        <end position="92"/>
    </location>
</feature>
<evidence type="ECO:0000256" key="5">
    <source>
        <dbReference type="ARBA" id="ARBA00022821"/>
    </source>
</evidence>
<name>A0AAX6HDB6_IRIPA</name>
<evidence type="ECO:0000259" key="6">
    <source>
        <dbReference type="Pfam" id="PF18052"/>
    </source>
</evidence>
<keyword evidence="8" id="KW-1185">Reference proteome</keyword>
<organism evidence="7 8">
    <name type="scientific">Iris pallida</name>
    <name type="common">Sweet iris</name>
    <dbReference type="NCBI Taxonomy" id="29817"/>
    <lineage>
        <taxon>Eukaryota</taxon>
        <taxon>Viridiplantae</taxon>
        <taxon>Streptophyta</taxon>
        <taxon>Embryophyta</taxon>
        <taxon>Tracheophyta</taxon>
        <taxon>Spermatophyta</taxon>
        <taxon>Magnoliopsida</taxon>
        <taxon>Liliopsida</taxon>
        <taxon>Asparagales</taxon>
        <taxon>Iridaceae</taxon>
        <taxon>Iridoideae</taxon>
        <taxon>Irideae</taxon>
        <taxon>Iris</taxon>
    </lineage>
</organism>
<keyword evidence="3" id="KW-0677">Repeat</keyword>
<protein>
    <submittedName>
        <fullName evidence="7">Disease resistance protein RGA2 isoform X4</fullName>
    </submittedName>
</protein>
<evidence type="ECO:0000256" key="1">
    <source>
        <dbReference type="ARBA" id="ARBA00008894"/>
    </source>
</evidence>
<comment type="similarity">
    <text evidence="1">Belongs to the disease resistance NB-LRR family.</text>
</comment>
<comment type="caution">
    <text evidence="7">The sequence shown here is derived from an EMBL/GenBank/DDBJ whole genome shotgun (WGS) entry which is preliminary data.</text>
</comment>
<evidence type="ECO:0000313" key="7">
    <source>
        <dbReference type="EMBL" id="KAJ6838668.1"/>
    </source>
</evidence>
<reference evidence="7" key="1">
    <citation type="journal article" date="2023" name="GigaByte">
        <title>Genome assembly of the bearded iris, Iris pallida Lam.</title>
        <authorList>
            <person name="Bruccoleri R.E."/>
            <person name="Oakeley E.J."/>
            <person name="Faust A.M.E."/>
            <person name="Altorfer M."/>
            <person name="Dessus-Babus S."/>
            <person name="Burckhardt D."/>
            <person name="Oertli M."/>
            <person name="Naumann U."/>
            <person name="Petersen F."/>
            <person name="Wong J."/>
        </authorList>
    </citation>
    <scope>NUCLEOTIDE SEQUENCE</scope>
    <source>
        <strain evidence="7">GSM-AAB239-AS_SAM_17_03QT</strain>
    </source>
</reference>
<evidence type="ECO:0000256" key="4">
    <source>
        <dbReference type="ARBA" id="ARBA00022741"/>
    </source>
</evidence>
<proteinExistence type="inferred from homology"/>
<dbReference type="Proteomes" id="UP001140949">
    <property type="component" value="Unassembled WGS sequence"/>
</dbReference>
<dbReference type="EMBL" id="JANAVB010010600">
    <property type="protein sequence ID" value="KAJ6838668.1"/>
    <property type="molecule type" value="Genomic_DNA"/>
</dbReference>
<dbReference type="Gene3D" id="1.20.5.4130">
    <property type="match status" value="1"/>
</dbReference>
<dbReference type="Pfam" id="PF18052">
    <property type="entry name" value="Rx_N"/>
    <property type="match status" value="1"/>
</dbReference>
<reference evidence="7" key="2">
    <citation type="submission" date="2023-04" db="EMBL/GenBank/DDBJ databases">
        <authorList>
            <person name="Bruccoleri R.E."/>
            <person name="Oakeley E.J."/>
            <person name="Faust A.-M."/>
            <person name="Dessus-Babus S."/>
            <person name="Altorfer M."/>
            <person name="Burckhardt D."/>
            <person name="Oertli M."/>
            <person name="Naumann U."/>
            <person name="Petersen F."/>
            <person name="Wong J."/>
        </authorList>
    </citation>
    <scope>NUCLEOTIDE SEQUENCE</scope>
    <source>
        <strain evidence="7">GSM-AAB239-AS_SAM_17_03QT</strain>
        <tissue evidence="7">Leaf</tissue>
    </source>
</reference>